<keyword evidence="3 5" id="KW-0067">ATP-binding</keyword>
<dbReference type="FunFam" id="3.30.420.40:FF:000026">
    <property type="entry name" value="Heat shock protein 70"/>
    <property type="match status" value="1"/>
</dbReference>
<keyword evidence="4" id="KW-0346">Stress response</keyword>
<dbReference type="InterPro" id="IPR018181">
    <property type="entry name" value="Heat_shock_70_CS"/>
</dbReference>
<accession>A0A0E0CA37</accession>
<dbReference type="EnsemblPlants" id="OMERI01G33810.1">
    <property type="protein sequence ID" value="OMERI01G33810.1"/>
    <property type="gene ID" value="OMERI01G33810"/>
</dbReference>
<dbReference type="STRING" id="40149.A0A0E0CA37"/>
<dbReference type="AlphaFoldDB" id="A0A0E0CA37"/>
<dbReference type="FunFam" id="3.30.30.30:FF:000019">
    <property type="entry name" value="Heat shock 70 kDa protein"/>
    <property type="match status" value="1"/>
</dbReference>
<dbReference type="HOGENOM" id="CLU_005965_3_3_1"/>
<dbReference type="GO" id="GO:0006950">
    <property type="term" value="P:response to stress"/>
    <property type="evidence" value="ECO:0007669"/>
    <property type="project" value="UniProtKB-ARBA"/>
</dbReference>
<dbReference type="Gene3D" id="3.30.420.40">
    <property type="match status" value="2"/>
</dbReference>
<evidence type="ECO:0000256" key="2">
    <source>
        <dbReference type="ARBA" id="ARBA00022741"/>
    </source>
</evidence>
<dbReference type="FunFam" id="3.90.640.10:FF:000002">
    <property type="entry name" value="Heat shock 70 kDa"/>
    <property type="match status" value="1"/>
</dbReference>
<dbReference type="SUPFAM" id="SSF100934">
    <property type="entry name" value="Heat shock protein 70kD (HSP70), C-terminal subdomain"/>
    <property type="match status" value="1"/>
</dbReference>
<dbReference type="PROSITE" id="PS01036">
    <property type="entry name" value="HSP70_3"/>
    <property type="match status" value="1"/>
</dbReference>
<dbReference type="GO" id="GO:0140662">
    <property type="term" value="F:ATP-dependent protein folding chaperone"/>
    <property type="evidence" value="ECO:0007669"/>
    <property type="project" value="InterPro"/>
</dbReference>
<keyword evidence="2 5" id="KW-0547">Nucleotide-binding</keyword>
<keyword evidence="6" id="KW-0175">Coiled coil</keyword>
<dbReference type="InterPro" id="IPR029047">
    <property type="entry name" value="HSP70_peptide-bd_sf"/>
</dbReference>
<dbReference type="FunFam" id="2.60.34.10:FF:000002">
    <property type="entry name" value="Heat shock 70 kDa"/>
    <property type="match status" value="1"/>
</dbReference>
<evidence type="ECO:0000256" key="6">
    <source>
        <dbReference type="SAM" id="Coils"/>
    </source>
</evidence>
<dbReference type="GO" id="GO:0005524">
    <property type="term" value="F:ATP binding"/>
    <property type="evidence" value="ECO:0007669"/>
    <property type="project" value="UniProtKB-KW"/>
</dbReference>
<dbReference type="PANTHER" id="PTHR19375">
    <property type="entry name" value="HEAT SHOCK PROTEIN 70KDA"/>
    <property type="match status" value="1"/>
</dbReference>
<dbReference type="NCBIfam" id="NF001413">
    <property type="entry name" value="PRK00290.1"/>
    <property type="match status" value="1"/>
</dbReference>
<dbReference type="Proteomes" id="UP000008021">
    <property type="component" value="Chromosome 1"/>
</dbReference>
<dbReference type="InterPro" id="IPR013126">
    <property type="entry name" value="Hsp_70_fam"/>
</dbReference>
<proteinExistence type="inferred from homology"/>
<dbReference type="InterPro" id="IPR029048">
    <property type="entry name" value="HSP70_C_sf"/>
</dbReference>
<reference evidence="8" key="2">
    <citation type="submission" date="2018-05" db="EMBL/GenBank/DDBJ databases">
        <title>OmerRS3 (Oryza meridionalis Reference Sequence Version 3).</title>
        <authorList>
            <person name="Zhang J."/>
            <person name="Kudrna D."/>
            <person name="Lee S."/>
            <person name="Talag J."/>
            <person name="Welchert J."/>
            <person name="Wing R.A."/>
        </authorList>
    </citation>
    <scope>NUCLEOTIDE SEQUENCE [LARGE SCALE GENOMIC DNA]</scope>
    <source>
        <strain evidence="8">cv. OR44</strain>
    </source>
</reference>
<dbReference type="Gramene" id="OMERI01G33810.1">
    <property type="protein sequence ID" value="OMERI01G33810.1"/>
    <property type="gene ID" value="OMERI01G33810"/>
</dbReference>
<evidence type="ECO:0000256" key="4">
    <source>
        <dbReference type="ARBA" id="ARBA00023016"/>
    </source>
</evidence>
<dbReference type="Gene3D" id="1.20.1270.10">
    <property type="match status" value="1"/>
</dbReference>
<dbReference type="PRINTS" id="PR00301">
    <property type="entry name" value="HEATSHOCK70"/>
</dbReference>
<dbReference type="Gene3D" id="2.60.34.10">
    <property type="entry name" value="Substrate Binding Domain Of DNAk, Chain A, domain 1"/>
    <property type="match status" value="2"/>
</dbReference>
<dbReference type="PROSITE" id="PS00329">
    <property type="entry name" value="HSP70_2"/>
    <property type="match status" value="1"/>
</dbReference>
<dbReference type="SUPFAM" id="SSF100920">
    <property type="entry name" value="Heat shock protein 70kD (HSP70), peptide-binding domain"/>
    <property type="match status" value="2"/>
</dbReference>
<dbReference type="Gene3D" id="3.30.30.30">
    <property type="match status" value="1"/>
</dbReference>
<name>A0A0E0CA37_9ORYZ</name>
<organism evidence="8">
    <name type="scientific">Oryza meridionalis</name>
    <dbReference type="NCBI Taxonomy" id="40149"/>
    <lineage>
        <taxon>Eukaryota</taxon>
        <taxon>Viridiplantae</taxon>
        <taxon>Streptophyta</taxon>
        <taxon>Embryophyta</taxon>
        <taxon>Tracheophyta</taxon>
        <taxon>Spermatophyta</taxon>
        <taxon>Magnoliopsida</taxon>
        <taxon>Liliopsida</taxon>
        <taxon>Poales</taxon>
        <taxon>Poaceae</taxon>
        <taxon>BOP clade</taxon>
        <taxon>Oryzoideae</taxon>
        <taxon>Oryzeae</taxon>
        <taxon>Oryzinae</taxon>
        <taxon>Oryza</taxon>
    </lineage>
</organism>
<protein>
    <submittedName>
        <fullName evidence="8">Uncharacterized protein</fullName>
    </submittedName>
</protein>
<dbReference type="SUPFAM" id="SSF53067">
    <property type="entry name" value="Actin-like ATPase domain"/>
    <property type="match status" value="2"/>
</dbReference>
<comment type="similarity">
    <text evidence="1 5">Belongs to the heat shock protein 70 family.</text>
</comment>
<dbReference type="PROSITE" id="PS00297">
    <property type="entry name" value="HSP70_1"/>
    <property type="match status" value="1"/>
</dbReference>
<evidence type="ECO:0000256" key="3">
    <source>
        <dbReference type="ARBA" id="ARBA00022840"/>
    </source>
</evidence>
<dbReference type="CDD" id="cd10233">
    <property type="entry name" value="ASKHA_NBD_HSP70_HSPA1"/>
    <property type="match status" value="1"/>
</dbReference>
<dbReference type="FunFam" id="3.30.420.40:FF:000465">
    <property type="entry name" value="Heat shock cognate 70 kDa protein 2"/>
    <property type="match status" value="1"/>
</dbReference>
<dbReference type="FunFam" id="1.20.1270.10:FF:000028">
    <property type="entry name" value="Heat shock 70 kDa protein"/>
    <property type="match status" value="1"/>
</dbReference>
<evidence type="ECO:0000313" key="9">
    <source>
        <dbReference type="Proteomes" id="UP000008021"/>
    </source>
</evidence>
<evidence type="ECO:0000256" key="7">
    <source>
        <dbReference type="SAM" id="MobiDB-lite"/>
    </source>
</evidence>
<dbReference type="Pfam" id="PF00012">
    <property type="entry name" value="HSP70"/>
    <property type="match status" value="1"/>
</dbReference>
<dbReference type="InterPro" id="IPR043129">
    <property type="entry name" value="ATPase_NBD"/>
</dbReference>
<sequence length="689" mass="75767">MAKGEGPAIGIDLGTTYSCVGVWQHDRVEIIANDQGNRTTPSYVAFTDSERLIGDAAKNQVAMNPINTVFDAKRLIGRRFSDPSVQSDMKLWPFKVIPGPGDKPMIVVQYKGEEKQFSAEEISSMVLIKMREIAEAYLGSTIKNAVVTVPAYFNDSQRQATKDAGVIAGLNVMRIINEPTAAAIAYGLDKKATSSGEKNVLIFDLGGGTFDVSLLTIEEGIFEVKATAGDTHLGGEDFDNRMVNHFVQEFKRKNKKDISGNPRALRRLRTACERAKRTLSSTAQTTIEIDSLYEGIDFYSTITRARFEELNMDLFRKCMEPVEKCLRDAKMDKSSVHDVVLVGGSTRIPKVQQLLQDFFNGKELCKSINPDEAVAYGAAVQAAILSGEGNEKVQDLLLLDVTPLSLGLETAGGVMTVLIPRNTTIPTKKEQVFSTYSDNQPGVLIQVYEGERARTKDNNLLGKFELSGIPPAPRGVPQITVCFDIDANGILNVSAEDKTTGQKNKITITNDKGRLSKEEIEKMVQEAEKYKAEDEEHKKKVGQKNKITITNDKGRLSKEEIEKMVQEAEKYKAEDEEHKKKVDAKNALENYAYNMRNTIKDDKIASKLSADDKKKIEDAIDGAINWLDSNQLAEADEFEDKMKELESICNPIIAKMYQGAGADMGGAAGMDEDAPAGGSGAGPKIEEVD</sequence>
<evidence type="ECO:0000313" key="8">
    <source>
        <dbReference type="EnsemblPlants" id="OMERI01G33810.1"/>
    </source>
</evidence>
<keyword evidence="9" id="KW-1185">Reference proteome</keyword>
<evidence type="ECO:0000256" key="5">
    <source>
        <dbReference type="RuleBase" id="RU003322"/>
    </source>
</evidence>
<dbReference type="Gene3D" id="3.90.640.10">
    <property type="entry name" value="Actin, Chain A, domain 4"/>
    <property type="match status" value="1"/>
</dbReference>
<evidence type="ECO:0000256" key="1">
    <source>
        <dbReference type="ARBA" id="ARBA00007381"/>
    </source>
</evidence>
<reference evidence="8" key="1">
    <citation type="submission" date="2015-04" db="UniProtKB">
        <authorList>
            <consortium name="EnsemblPlants"/>
        </authorList>
    </citation>
    <scope>IDENTIFICATION</scope>
</reference>
<dbReference type="FunFam" id="3.30.420.40:FF:000172">
    <property type="entry name" value="Heat shock 70 kDa protein"/>
    <property type="match status" value="1"/>
</dbReference>
<feature type="coiled-coil region" evidence="6">
    <location>
        <begin position="517"/>
        <end position="581"/>
    </location>
</feature>
<feature type="region of interest" description="Disordered" evidence="7">
    <location>
        <begin position="664"/>
        <end position="689"/>
    </location>
</feature>